<dbReference type="PANTHER" id="PTHR10283">
    <property type="entry name" value="SOLUTE CARRIER FAMILY 13 MEMBER"/>
    <property type="match status" value="1"/>
</dbReference>
<evidence type="ECO:0000313" key="9">
    <source>
        <dbReference type="EMBL" id="PVD31446.1"/>
    </source>
</evidence>
<evidence type="ECO:0000256" key="3">
    <source>
        <dbReference type="ARBA" id="ARBA00022692"/>
    </source>
</evidence>
<dbReference type="EMBL" id="PZQS01000004">
    <property type="protein sequence ID" value="PVD31446.1"/>
    <property type="molecule type" value="Genomic_DNA"/>
</dbReference>
<evidence type="ECO:0000313" key="10">
    <source>
        <dbReference type="Proteomes" id="UP000245119"/>
    </source>
</evidence>
<gene>
    <name evidence="9" type="ORF">C0Q70_06858</name>
</gene>
<reference evidence="9 10" key="1">
    <citation type="submission" date="2018-04" db="EMBL/GenBank/DDBJ databases">
        <title>The genome of golden apple snail Pomacea canaliculata provides insight into stress tolerance and invasive adaptation.</title>
        <authorList>
            <person name="Liu C."/>
            <person name="Liu B."/>
            <person name="Ren Y."/>
            <person name="Zhang Y."/>
            <person name="Wang H."/>
            <person name="Li S."/>
            <person name="Jiang F."/>
            <person name="Yin L."/>
            <person name="Zhang G."/>
            <person name="Qian W."/>
            <person name="Fan W."/>
        </authorList>
    </citation>
    <scope>NUCLEOTIDE SEQUENCE [LARGE SCALE GENOMIC DNA]</scope>
    <source>
        <strain evidence="9">SZHN2017</strain>
        <tissue evidence="9">Muscle</tissue>
    </source>
</reference>
<dbReference type="AlphaFoldDB" id="A0A2T7PDE4"/>
<dbReference type="Proteomes" id="UP000245119">
    <property type="component" value="Linkage Group LG4"/>
</dbReference>
<evidence type="ECO:0000256" key="2">
    <source>
        <dbReference type="ARBA" id="ARBA00022448"/>
    </source>
</evidence>
<keyword evidence="3 7" id="KW-0812">Transmembrane</keyword>
<feature type="transmembrane region" description="Helical" evidence="7">
    <location>
        <begin position="515"/>
        <end position="534"/>
    </location>
</feature>
<name>A0A2T7PDE4_POMCA</name>
<evidence type="ECO:0000259" key="8">
    <source>
        <dbReference type="Pfam" id="PF03600"/>
    </source>
</evidence>
<dbReference type="InterPro" id="IPR004680">
    <property type="entry name" value="Cit_transptr-like_dom"/>
</dbReference>
<organism evidence="9 10">
    <name type="scientific">Pomacea canaliculata</name>
    <name type="common">Golden apple snail</name>
    <dbReference type="NCBI Taxonomy" id="400727"/>
    <lineage>
        <taxon>Eukaryota</taxon>
        <taxon>Metazoa</taxon>
        <taxon>Spiralia</taxon>
        <taxon>Lophotrochozoa</taxon>
        <taxon>Mollusca</taxon>
        <taxon>Gastropoda</taxon>
        <taxon>Caenogastropoda</taxon>
        <taxon>Architaenioglossa</taxon>
        <taxon>Ampullarioidea</taxon>
        <taxon>Ampullariidae</taxon>
        <taxon>Pomacea</taxon>
    </lineage>
</organism>
<protein>
    <recommendedName>
        <fullName evidence="8">Citrate transporter-like domain-containing protein</fullName>
    </recommendedName>
</protein>
<feature type="transmembrane region" description="Helical" evidence="7">
    <location>
        <begin position="82"/>
        <end position="109"/>
    </location>
</feature>
<evidence type="ECO:0000256" key="5">
    <source>
        <dbReference type="ARBA" id="ARBA00023136"/>
    </source>
</evidence>
<dbReference type="GO" id="GO:0022857">
    <property type="term" value="F:transmembrane transporter activity"/>
    <property type="evidence" value="ECO:0007669"/>
    <property type="project" value="TreeGrafter"/>
</dbReference>
<dbReference type="GO" id="GO:0005886">
    <property type="term" value="C:plasma membrane"/>
    <property type="evidence" value="ECO:0007669"/>
    <property type="project" value="TreeGrafter"/>
</dbReference>
<dbReference type="OrthoDB" id="6493944at2759"/>
<keyword evidence="5 7" id="KW-0472">Membrane</keyword>
<sequence length="577" mass="62601">MDKDDAESVQNGGGESLYIIADSEKKLKSPSRPHENNLSKRSSDGSAIVRGGDVPNHVTAATAAVDVVHGGGGVNPEAKCAYVIFVMAALWITEALPMAVTSLLPVVLFPMMGVMPADKVSATYFSDASLLLFGGLAVTIALEEHNLHKRIALFALNIVGTQPRWLLLGTMLVTWFLSMWMNNTATTAMMIPIVQAVLDQVQMAQDTEGREDTELSGQLDDSSKDTKGGNARQRRLSVQRLGKAMYLSIAMSANIGGTATLIGTGTNVVFLGLTKTFYQHYETDNPINFTSWMVLAFPLSALLILMAWIWFQILFLRCKCAVMKPTECLSLSCVCRSVFQRLLQLSVLPEQQGRHQQPAEEDHGDAEGRISEARVNQLRGGHGGHLVFLLVCCGYHVIWERPGLGQLVSERVTHLPRKRLEPLLNWKVLHQKIPWSLFLLVGGGFAIAKASQTSGLSQWIGDNLRNLGDLGPWVTLIIICYIVVSATQIMSNVALTTLLVPIVAQMALSMEVSPLFFMVPVAITSSLAFMLPVATAPNAIVFASGTVKVIDMVSAASAPSVAPSTPLFHNDHSQSLI</sequence>
<feature type="transmembrane region" description="Helical" evidence="7">
    <location>
        <begin position="121"/>
        <end position="142"/>
    </location>
</feature>
<evidence type="ECO:0000256" key="4">
    <source>
        <dbReference type="ARBA" id="ARBA00022989"/>
    </source>
</evidence>
<feature type="compositionally biased region" description="Basic and acidic residues" evidence="6">
    <location>
        <begin position="23"/>
        <end position="43"/>
    </location>
</feature>
<proteinExistence type="predicted"/>
<keyword evidence="2" id="KW-0813">Transport</keyword>
<accession>A0A2T7PDE4</accession>
<dbReference type="InterPro" id="IPR031312">
    <property type="entry name" value="Na/sul_symport_CS"/>
</dbReference>
<feature type="transmembrane region" description="Helical" evidence="7">
    <location>
        <begin position="292"/>
        <end position="316"/>
    </location>
</feature>
<comment type="subcellular location">
    <subcellularLocation>
        <location evidence="1">Membrane</location>
        <topology evidence="1">Multi-pass membrane protein</topology>
    </subcellularLocation>
</comment>
<feature type="transmembrane region" description="Helical" evidence="7">
    <location>
        <begin position="470"/>
        <end position="503"/>
    </location>
</feature>
<comment type="caution">
    <text evidence="9">The sequence shown here is derived from an EMBL/GenBank/DDBJ whole genome shotgun (WGS) entry which is preliminary data.</text>
</comment>
<feature type="transmembrane region" description="Helical" evidence="7">
    <location>
        <begin position="433"/>
        <end position="450"/>
    </location>
</feature>
<evidence type="ECO:0000256" key="6">
    <source>
        <dbReference type="SAM" id="MobiDB-lite"/>
    </source>
</evidence>
<dbReference type="CDD" id="cd01115">
    <property type="entry name" value="SLC13_permease"/>
    <property type="match status" value="1"/>
</dbReference>
<dbReference type="PANTHER" id="PTHR10283:SF82">
    <property type="entry name" value="SOLUTE CARRIER FAMILY 13 MEMBER 2"/>
    <property type="match status" value="1"/>
</dbReference>
<evidence type="ECO:0000256" key="7">
    <source>
        <dbReference type="SAM" id="Phobius"/>
    </source>
</evidence>
<evidence type="ECO:0000256" key="1">
    <source>
        <dbReference type="ARBA" id="ARBA00004141"/>
    </source>
</evidence>
<dbReference type="PROSITE" id="PS01271">
    <property type="entry name" value="NA_SULFATE"/>
    <property type="match status" value="1"/>
</dbReference>
<feature type="domain" description="Citrate transporter-like" evidence="8">
    <location>
        <begin position="89"/>
        <end position="522"/>
    </location>
</feature>
<feature type="region of interest" description="Disordered" evidence="6">
    <location>
        <begin position="209"/>
        <end position="233"/>
    </location>
</feature>
<feature type="region of interest" description="Disordered" evidence="6">
    <location>
        <begin position="23"/>
        <end position="49"/>
    </location>
</feature>
<keyword evidence="10" id="KW-1185">Reference proteome</keyword>
<dbReference type="Pfam" id="PF03600">
    <property type="entry name" value="CitMHS"/>
    <property type="match status" value="1"/>
</dbReference>
<keyword evidence="4 7" id="KW-1133">Transmembrane helix</keyword>
<feature type="transmembrane region" description="Helical" evidence="7">
    <location>
        <begin position="244"/>
        <end position="272"/>
    </location>
</feature>